<evidence type="ECO:0000313" key="8">
    <source>
        <dbReference type="EMBL" id="UGS39224.1"/>
    </source>
</evidence>
<protein>
    <recommendedName>
        <fullName evidence="7">Phosphatidic acid phosphatase type 2/haloperoxidase domain-containing protein</fullName>
    </recommendedName>
</protein>
<evidence type="ECO:0000256" key="4">
    <source>
        <dbReference type="ARBA" id="ARBA00022801"/>
    </source>
</evidence>
<evidence type="ECO:0000256" key="2">
    <source>
        <dbReference type="ARBA" id="ARBA00022475"/>
    </source>
</evidence>
<keyword evidence="9" id="KW-1185">Reference proteome</keyword>
<evidence type="ECO:0000256" key="3">
    <source>
        <dbReference type="ARBA" id="ARBA00022692"/>
    </source>
</evidence>
<keyword evidence="3" id="KW-0812">Transmembrane</keyword>
<dbReference type="SMART" id="SM00014">
    <property type="entry name" value="acidPPc"/>
    <property type="match status" value="1"/>
</dbReference>
<evidence type="ECO:0000256" key="5">
    <source>
        <dbReference type="ARBA" id="ARBA00022989"/>
    </source>
</evidence>
<evidence type="ECO:0000259" key="7">
    <source>
        <dbReference type="SMART" id="SM00014"/>
    </source>
</evidence>
<evidence type="ECO:0000256" key="1">
    <source>
        <dbReference type="ARBA" id="ARBA00004651"/>
    </source>
</evidence>
<dbReference type="Proteomes" id="UP001162834">
    <property type="component" value="Chromosome"/>
</dbReference>
<feature type="domain" description="Phosphatidic acid phosphatase type 2/haloperoxidase" evidence="7">
    <location>
        <begin position="85"/>
        <end position="188"/>
    </location>
</feature>
<keyword evidence="4" id="KW-0378">Hydrolase</keyword>
<reference evidence="8" key="1">
    <citation type="journal article" date="2022" name="Int. J. Syst. Evol. Microbiol.">
        <title>Pseudomonas aegrilactucae sp. nov. and Pseudomonas morbosilactucae sp. nov., pathogens causing bacterial rot of lettuce in Japan.</title>
        <authorList>
            <person name="Sawada H."/>
            <person name="Fujikawa T."/>
            <person name="Satou M."/>
        </authorList>
    </citation>
    <scope>NUCLEOTIDE SEQUENCE</scope>
    <source>
        <strain evidence="8">0166_1</strain>
    </source>
</reference>
<dbReference type="Gene3D" id="1.20.144.10">
    <property type="entry name" value="Phosphatidic acid phosphatase type 2/haloperoxidase"/>
    <property type="match status" value="1"/>
</dbReference>
<dbReference type="EMBL" id="CP087164">
    <property type="protein sequence ID" value="UGS39224.1"/>
    <property type="molecule type" value="Genomic_DNA"/>
</dbReference>
<dbReference type="Pfam" id="PF01569">
    <property type="entry name" value="PAP2"/>
    <property type="match status" value="1"/>
</dbReference>
<proteinExistence type="predicted"/>
<evidence type="ECO:0000256" key="6">
    <source>
        <dbReference type="ARBA" id="ARBA00023136"/>
    </source>
</evidence>
<dbReference type="AlphaFoldDB" id="A0A9E7C719"/>
<evidence type="ECO:0000313" key="9">
    <source>
        <dbReference type="Proteomes" id="UP001162834"/>
    </source>
</evidence>
<organism evidence="8 9">
    <name type="scientific">Capillimicrobium parvum</name>
    <dbReference type="NCBI Taxonomy" id="2884022"/>
    <lineage>
        <taxon>Bacteria</taxon>
        <taxon>Bacillati</taxon>
        <taxon>Actinomycetota</taxon>
        <taxon>Thermoleophilia</taxon>
        <taxon>Solirubrobacterales</taxon>
        <taxon>Capillimicrobiaceae</taxon>
        <taxon>Capillimicrobium</taxon>
    </lineage>
</organism>
<dbReference type="GO" id="GO:0016787">
    <property type="term" value="F:hydrolase activity"/>
    <property type="evidence" value="ECO:0007669"/>
    <property type="project" value="UniProtKB-KW"/>
</dbReference>
<dbReference type="SUPFAM" id="SSF48317">
    <property type="entry name" value="Acid phosphatase/Vanadium-dependent haloperoxidase"/>
    <property type="match status" value="1"/>
</dbReference>
<keyword evidence="6" id="KW-0472">Membrane</keyword>
<keyword evidence="5" id="KW-1133">Transmembrane helix</keyword>
<dbReference type="InterPro" id="IPR000326">
    <property type="entry name" value="PAP2/HPO"/>
</dbReference>
<dbReference type="PANTHER" id="PTHR14969">
    <property type="entry name" value="SPHINGOSINE-1-PHOSPHATE PHOSPHOHYDROLASE"/>
    <property type="match status" value="1"/>
</dbReference>
<dbReference type="PANTHER" id="PTHR14969:SF62">
    <property type="entry name" value="DECAPRENYLPHOSPHORYL-5-PHOSPHORIBOSE PHOSPHATASE RV3807C-RELATED"/>
    <property type="match status" value="1"/>
</dbReference>
<dbReference type="KEGG" id="sbae:DSM104329_05656"/>
<accession>A0A9E7C719</accession>
<gene>
    <name evidence="8" type="ORF">DSM104329_05656</name>
</gene>
<comment type="subcellular location">
    <subcellularLocation>
        <location evidence="1">Cell membrane</location>
        <topology evidence="1">Multi-pass membrane protein</topology>
    </subcellularLocation>
</comment>
<keyword evidence="2" id="KW-1003">Cell membrane</keyword>
<sequence>MSAPAAPMDHGARRSLRRRLAAGPLGRRVALADLRLYRLVRSTGHVPALTPAIRAFSRSGEHAGVWLAIGAAGALVDRPRRARWWRGALVVGATYLLNTAIKGVVRRRRPALEDLPALIATPTELSFPSAHASSSFAAARVYGGLLPRGPLLAAAAVMGWSRVYLGVHYPSDIAAGALLGTAMGSLAR</sequence>
<dbReference type="RefSeq" id="WP_259313228.1">
    <property type="nucleotide sequence ID" value="NZ_CP087164.1"/>
</dbReference>
<dbReference type="GO" id="GO:0005886">
    <property type="term" value="C:plasma membrane"/>
    <property type="evidence" value="ECO:0007669"/>
    <property type="project" value="UniProtKB-SubCell"/>
</dbReference>
<dbReference type="InterPro" id="IPR036938">
    <property type="entry name" value="PAP2/HPO_sf"/>
</dbReference>
<name>A0A9E7C719_9ACTN</name>